<proteinExistence type="predicted"/>
<keyword evidence="2" id="KW-0812">Transmembrane</keyword>
<sequence length="283" mass="30802">MRRFLAALDRAERGRQEIVAHLPSKETIDQVHSAATASVGDGHGAFGITIAPPTASTEAPHHHYPDPHKLVPANNKLAVFRQLTGINSVPALKLAEILGRPASNLGIYARTVRAEDRASLQYRVFSFLINACLGVQIIVAASLTALGAGNGPHRVVTGFGAINTIIAGFLTYLKGSGLPNRYKHQQNQWGKVREYIEQRERDFCLETCTLEVDEEIDIIERMYEDVRSEMEASMPDSYGSSEARGRKGLPPVLGSAGHAVQRKEEQPAAPGPAHVSKQKDVLV</sequence>
<evidence type="ECO:0000256" key="1">
    <source>
        <dbReference type="SAM" id="MobiDB-lite"/>
    </source>
</evidence>
<evidence type="ECO:0000313" key="5">
    <source>
        <dbReference type="Proteomes" id="UP000250140"/>
    </source>
</evidence>
<name>A0A8E2JSJ6_9PEZI</name>
<keyword evidence="2" id="KW-0472">Membrane</keyword>
<keyword evidence="2" id="KW-1133">Transmembrane helix</keyword>
<dbReference type="AlphaFoldDB" id="A0A8E2JSJ6"/>
<feature type="transmembrane region" description="Helical" evidence="2">
    <location>
        <begin position="127"/>
        <end position="149"/>
    </location>
</feature>
<feature type="transmembrane region" description="Helical" evidence="2">
    <location>
        <begin position="155"/>
        <end position="173"/>
    </location>
</feature>
<accession>A0A8E2JSJ6</accession>
<keyword evidence="5" id="KW-1185">Reference proteome</keyword>
<dbReference type="OrthoDB" id="4472872at2759"/>
<dbReference type="NCBIfam" id="NF033635">
    <property type="entry name" value="SLATT_fungal"/>
    <property type="match status" value="1"/>
</dbReference>
<feature type="domain" description="SMODS and SLOG-associating 2TM effector" evidence="3">
    <location>
        <begin position="111"/>
        <end position="228"/>
    </location>
</feature>
<dbReference type="Proteomes" id="UP000250140">
    <property type="component" value="Unassembled WGS sequence"/>
</dbReference>
<dbReference type="Pfam" id="PF18142">
    <property type="entry name" value="SLATT_fungal"/>
    <property type="match status" value="1"/>
</dbReference>
<gene>
    <name evidence="4" type="ORF">AOQ84DRAFT_319006</name>
</gene>
<evidence type="ECO:0000256" key="2">
    <source>
        <dbReference type="SAM" id="Phobius"/>
    </source>
</evidence>
<evidence type="ECO:0000313" key="4">
    <source>
        <dbReference type="EMBL" id="OCL08060.1"/>
    </source>
</evidence>
<dbReference type="EMBL" id="KV749723">
    <property type="protein sequence ID" value="OCL08060.1"/>
    <property type="molecule type" value="Genomic_DNA"/>
</dbReference>
<feature type="region of interest" description="Disordered" evidence="1">
    <location>
        <begin position="230"/>
        <end position="283"/>
    </location>
</feature>
<dbReference type="InterPro" id="IPR041622">
    <property type="entry name" value="SLATT_fungi"/>
</dbReference>
<dbReference type="PANTHER" id="PTHR38793">
    <property type="entry name" value="SLATT_FUNGAL DOMAIN-CONTAINING PROTEIN-RELATED"/>
    <property type="match status" value="1"/>
</dbReference>
<reference evidence="4 5" key="1">
    <citation type="journal article" date="2016" name="Nat. Commun.">
        <title>Ectomycorrhizal ecology is imprinted in the genome of the dominant symbiotic fungus Cenococcum geophilum.</title>
        <authorList>
            <consortium name="DOE Joint Genome Institute"/>
            <person name="Peter M."/>
            <person name="Kohler A."/>
            <person name="Ohm R.A."/>
            <person name="Kuo A."/>
            <person name="Krutzmann J."/>
            <person name="Morin E."/>
            <person name="Arend M."/>
            <person name="Barry K.W."/>
            <person name="Binder M."/>
            <person name="Choi C."/>
            <person name="Clum A."/>
            <person name="Copeland A."/>
            <person name="Grisel N."/>
            <person name="Haridas S."/>
            <person name="Kipfer T."/>
            <person name="LaButti K."/>
            <person name="Lindquist E."/>
            <person name="Lipzen A."/>
            <person name="Maire R."/>
            <person name="Meier B."/>
            <person name="Mihaltcheva S."/>
            <person name="Molinier V."/>
            <person name="Murat C."/>
            <person name="Poggeler S."/>
            <person name="Quandt C.A."/>
            <person name="Sperisen C."/>
            <person name="Tritt A."/>
            <person name="Tisserant E."/>
            <person name="Crous P.W."/>
            <person name="Henrissat B."/>
            <person name="Nehls U."/>
            <person name="Egli S."/>
            <person name="Spatafora J.W."/>
            <person name="Grigoriev I.V."/>
            <person name="Martin F.M."/>
        </authorList>
    </citation>
    <scope>NUCLEOTIDE SEQUENCE [LARGE SCALE GENOMIC DNA]</scope>
    <source>
        <strain evidence="4 5">CBS 207.34</strain>
    </source>
</reference>
<organism evidence="4 5">
    <name type="scientific">Glonium stellatum</name>
    <dbReference type="NCBI Taxonomy" id="574774"/>
    <lineage>
        <taxon>Eukaryota</taxon>
        <taxon>Fungi</taxon>
        <taxon>Dikarya</taxon>
        <taxon>Ascomycota</taxon>
        <taxon>Pezizomycotina</taxon>
        <taxon>Dothideomycetes</taxon>
        <taxon>Pleosporomycetidae</taxon>
        <taxon>Gloniales</taxon>
        <taxon>Gloniaceae</taxon>
        <taxon>Glonium</taxon>
    </lineage>
</organism>
<protein>
    <recommendedName>
        <fullName evidence="3">SMODS and SLOG-associating 2TM effector domain-containing protein</fullName>
    </recommendedName>
</protein>
<evidence type="ECO:0000259" key="3">
    <source>
        <dbReference type="Pfam" id="PF18142"/>
    </source>
</evidence>
<dbReference type="PANTHER" id="PTHR38793:SF3">
    <property type="entry name" value="SMODS AND SLOG-ASSOCIATING 2TM EFFECTOR DOMAIN-CONTAINING PROTEIN"/>
    <property type="match status" value="1"/>
</dbReference>